<evidence type="ECO:0000256" key="1">
    <source>
        <dbReference type="SAM" id="SignalP"/>
    </source>
</evidence>
<organism evidence="2 3">
    <name type="scientific">Stenotrophomonas maltophilia</name>
    <name type="common">Pseudomonas maltophilia</name>
    <name type="synonym">Xanthomonas maltophilia</name>
    <dbReference type="NCBI Taxonomy" id="40324"/>
    <lineage>
        <taxon>Bacteria</taxon>
        <taxon>Pseudomonadati</taxon>
        <taxon>Pseudomonadota</taxon>
        <taxon>Gammaproteobacteria</taxon>
        <taxon>Lysobacterales</taxon>
        <taxon>Lysobacteraceae</taxon>
        <taxon>Stenotrophomonas</taxon>
        <taxon>Stenotrophomonas maltophilia group</taxon>
    </lineage>
</organism>
<gene>
    <name evidence="2" type="ORF">QEK83_000144</name>
</gene>
<feature type="signal peptide" evidence="1">
    <location>
        <begin position="1"/>
        <end position="21"/>
    </location>
</feature>
<dbReference type="GO" id="GO:0004180">
    <property type="term" value="F:carboxypeptidase activity"/>
    <property type="evidence" value="ECO:0007669"/>
    <property type="project" value="UniProtKB-KW"/>
</dbReference>
<comment type="caution">
    <text evidence="2">The sequence shown here is derived from an EMBL/GenBank/DDBJ whole genome shotgun (WGS) entry which is preliminary data.</text>
</comment>
<protein>
    <submittedName>
        <fullName evidence="2">Carboxypeptidase regulatory-like domain-containing protein</fullName>
    </submittedName>
</protein>
<dbReference type="SUPFAM" id="SSF49464">
    <property type="entry name" value="Carboxypeptidase regulatory domain-like"/>
    <property type="match status" value="1"/>
</dbReference>
<evidence type="ECO:0000313" key="3">
    <source>
        <dbReference type="Proteomes" id="UP001214521"/>
    </source>
</evidence>
<dbReference type="Gene3D" id="2.60.40.1120">
    <property type="entry name" value="Carboxypeptidase-like, regulatory domain"/>
    <property type="match status" value="1"/>
</dbReference>
<sequence length="138" mass="15400">MKALLIAAIAWIALTAQPAHAAYVLASDINGIVVDADGKPMAGEVVRFHHHETNRVIERRTNSKGRYHFSNVRSDGHYTVSHNATSYTGRVRLGQTHRQNFIGEPIRYDSPAHLFSWIWSGPQQKISDIKVANAAQED</sequence>
<keyword evidence="2" id="KW-0121">Carboxypeptidase</keyword>
<proteinExistence type="predicted"/>
<reference evidence="2" key="1">
    <citation type="submission" date="2022-07" db="EMBL/GenBank/DDBJ databases">
        <authorList>
            <consortium name="Clinical and Environmental Microbiology Branch: Whole genome sequencing antimicrobial resistance pathogens in the healthcare setting"/>
        </authorList>
    </citation>
    <scope>NUCLEOTIDE SEQUENCE</scope>
    <source>
        <strain evidence="2">Stenotrophomonas_maltophilia_2021CK-00905</strain>
    </source>
</reference>
<name>A0AAI9C7L3_STEMA</name>
<keyword evidence="1" id="KW-0732">Signal</keyword>
<accession>A0AAI9C7L3</accession>
<keyword evidence="2" id="KW-0645">Protease</keyword>
<dbReference type="AlphaFoldDB" id="A0AAI9C7L3"/>
<dbReference type="EMBL" id="ABLOMU010000001">
    <property type="protein sequence ID" value="EKT4439551.1"/>
    <property type="molecule type" value="Genomic_DNA"/>
</dbReference>
<dbReference type="Proteomes" id="UP001214521">
    <property type="component" value="Unassembled WGS sequence"/>
</dbReference>
<keyword evidence="2" id="KW-0378">Hydrolase</keyword>
<feature type="chain" id="PRO_5042547094" evidence="1">
    <location>
        <begin position="22"/>
        <end position="138"/>
    </location>
</feature>
<dbReference type="InterPro" id="IPR008969">
    <property type="entry name" value="CarboxyPept-like_regulatory"/>
</dbReference>
<dbReference type="Pfam" id="PF13620">
    <property type="entry name" value="CarboxypepD_reg"/>
    <property type="match status" value="1"/>
</dbReference>
<evidence type="ECO:0000313" key="2">
    <source>
        <dbReference type="EMBL" id="EKT4439551.1"/>
    </source>
</evidence>